<comment type="caution">
    <text evidence="1">The sequence shown here is derived from an EMBL/GenBank/DDBJ whole genome shotgun (WGS) entry which is preliminary data.</text>
</comment>
<gene>
    <name evidence="1" type="ORF">RHMOL_Rhmol04G0236100</name>
</gene>
<keyword evidence="2" id="KW-1185">Reference proteome</keyword>
<name>A0ACC0P4U9_RHOML</name>
<dbReference type="EMBL" id="CM046391">
    <property type="protein sequence ID" value="KAI8560179.1"/>
    <property type="molecule type" value="Genomic_DNA"/>
</dbReference>
<evidence type="ECO:0000313" key="2">
    <source>
        <dbReference type="Proteomes" id="UP001062846"/>
    </source>
</evidence>
<proteinExistence type="predicted"/>
<reference evidence="1" key="1">
    <citation type="submission" date="2022-02" db="EMBL/GenBank/DDBJ databases">
        <title>Plant Genome Project.</title>
        <authorList>
            <person name="Zhang R.-G."/>
        </authorList>
    </citation>
    <scope>NUCLEOTIDE SEQUENCE</scope>
    <source>
        <strain evidence="1">AT1</strain>
    </source>
</reference>
<organism evidence="1 2">
    <name type="scientific">Rhododendron molle</name>
    <name type="common">Chinese azalea</name>
    <name type="synonym">Azalea mollis</name>
    <dbReference type="NCBI Taxonomy" id="49168"/>
    <lineage>
        <taxon>Eukaryota</taxon>
        <taxon>Viridiplantae</taxon>
        <taxon>Streptophyta</taxon>
        <taxon>Embryophyta</taxon>
        <taxon>Tracheophyta</taxon>
        <taxon>Spermatophyta</taxon>
        <taxon>Magnoliopsida</taxon>
        <taxon>eudicotyledons</taxon>
        <taxon>Gunneridae</taxon>
        <taxon>Pentapetalae</taxon>
        <taxon>asterids</taxon>
        <taxon>Ericales</taxon>
        <taxon>Ericaceae</taxon>
        <taxon>Ericoideae</taxon>
        <taxon>Rhodoreae</taxon>
        <taxon>Rhododendron</taxon>
    </lineage>
</organism>
<evidence type="ECO:0000313" key="1">
    <source>
        <dbReference type="EMBL" id="KAI8560179.1"/>
    </source>
</evidence>
<dbReference type="Proteomes" id="UP001062846">
    <property type="component" value="Chromosome 4"/>
</dbReference>
<sequence>MDIRGHEYPERIVEDQQPVEVVVGTSVTATEGGDGIGDQQQEVGAKEVRLTPEREQRTLEESGAVGSVAEPVGSSIVGPGKRQGDCDEEEETAEVPASNREEDVLFRPTATSSIHWPITKHDVAEHLSDEALVKLLEDNPMIGEIVLKAKEDRAWAIAASEVAERAEREEPLREAEAEERAGVEARARQRDIHCFGGTCTSLELYEGLPSRVRQLVDEAGFGEFIQTLSSVKNDHAILVALAERWRDTTNTFHLPPGEMTMTPIDFVAIIGLRVGGEPIPFNSGIHNDRVALKWFLRKVPKIVEGMVRYGKFTGYLEKEVWAYEVLRMYQPMCKHLDLSTLPRALIRSKENMGTKEGRGDLNAFRLYLDDLRASRVYYQLGPLESSRARPKYLARSRAITASRVLLESVFGWQWYLGHRVTRQSLGYTEFQVPRPLPPYASHTNEYTRAELEQFTQPDTELTHYLRPEMDYVAYERDRLAGLLGVRAFRDMRSQARGAAEERRAAGEKQRGGEGHVPNEWVNEAVRRMLAMETVIRRAASGMPLESHYLALTPPPAQRAAAQRPHVEITENDTFLLSILMICICFQYIYALTAFGKMDRDRRLQGARGPGNLRRRRQRQELPHLRLPHDDIPGVRCQ</sequence>
<accession>A0ACC0P4U9</accession>
<protein>
    <submittedName>
        <fullName evidence="1">Uncharacterized protein</fullName>
    </submittedName>
</protein>